<protein>
    <recommendedName>
        <fullName evidence="4">Nucleotidyltransferase</fullName>
    </recommendedName>
</protein>
<dbReference type="OrthoDB" id="2351919at2"/>
<dbReference type="InterPro" id="IPR043519">
    <property type="entry name" value="NT_sf"/>
</dbReference>
<name>A0A285NYP6_9BACI</name>
<proteinExistence type="predicted"/>
<evidence type="ECO:0000313" key="2">
    <source>
        <dbReference type="EMBL" id="SNZ14600.1"/>
    </source>
</evidence>
<evidence type="ECO:0000313" key="3">
    <source>
        <dbReference type="Proteomes" id="UP000219356"/>
    </source>
</evidence>
<keyword evidence="1" id="KW-0472">Membrane</keyword>
<gene>
    <name evidence="2" type="ORF">SAMN05421503_2510</name>
</gene>
<feature type="transmembrane region" description="Helical" evidence="1">
    <location>
        <begin position="111"/>
        <end position="131"/>
    </location>
</feature>
<reference evidence="3" key="1">
    <citation type="submission" date="2017-09" db="EMBL/GenBank/DDBJ databases">
        <authorList>
            <person name="Varghese N."/>
            <person name="Submissions S."/>
        </authorList>
    </citation>
    <scope>NUCLEOTIDE SEQUENCE [LARGE SCALE GENOMIC DNA]</scope>
    <source>
        <strain evidence="3">CGMCC 1.8913</strain>
    </source>
</reference>
<dbReference type="Gene3D" id="3.30.460.40">
    <property type="match status" value="1"/>
</dbReference>
<keyword evidence="1" id="KW-1133">Transmembrane helix</keyword>
<dbReference type="RefSeq" id="WP_097042599.1">
    <property type="nucleotide sequence ID" value="NZ_OBEK01000003.1"/>
</dbReference>
<evidence type="ECO:0000256" key="1">
    <source>
        <dbReference type="SAM" id="Phobius"/>
    </source>
</evidence>
<dbReference type="AlphaFoldDB" id="A0A285NYP6"/>
<keyword evidence="1" id="KW-0812">Transmembrane</keyword>
<keyword evidence="3" id="KW-1185">Reference proteome</keyword>
<dbReference type="SUPFAM" id="SSF81301">
    <property type="entry name" value="Nucleotidyltransferase"/>
    <property type="match status" value="1"/>
</dbReference>
<organism evidence="2 3">
    <name type="scientific">Terribacillus aidingensis</name>
    <dbReference type="NCBI Taxonomy" id="586416"/>
    <lineage>
        <taxon>Bacteria</taxon>
        <taxon>Bacillati</taxon>
        <taxon>Bacillota</taxon>
        <taxon>Bacilli</taxon>
        <taxon>Bacillales</taxon>
        <taxon>Bacillaceae</taxon>
        <taxon>Terribacillus</taxon>
    </lineage>
</organism>
<evidence type="ECO:0008006" key="4">
    <source>
        <dbReference type="Google" id="ProtNLM"/>
    </source>
</evidence>
<sequence length="179" mass="20679">MHFQPVLKLLEEHEVPYSIGGSLLLFLKGLPVQPNDVDLLVKPENFTQAKQVLQKRAVQTEDKPPQGCYSTKACTTFTVLDDIQVDLMTDFAITYKDNLFRMPFTAVMEQTAVGILPLSSMEAWYVMYWLLPRKKEKRKLMENYFRLHGLPNRKILEEARRIGMPAEADHAISKLLRKL</sequence>
<accession>A0A285NYP6</accession>
<dbReference type="Proteomes" id="UP000219356">
    <property type="component" value="Unassembled WGS sequence"/>
</dbReference>
<dbReference type="EMBL" id="OBEK01000003">
    <property type="protein sequence ID" value="SNZ14600.1"/>
    <property type="molecule type" value="Genomic_DNA"/>
</dbReference>